<dbReference type="OrthoDB" id="9942742at2"/>
<accession>H0I092</accession>
<gene>
    <name evidence="2" type="ORF">MAXJ12_29395</name>
</gene>
<proteinExistence type="predicted"/>
<evidence type="ECO:0000313" key="2">
    <source>
        <dbReference type="EMBL" id="EHK53638.1"/>
    </source>
</evidence>
<feature type="compositionally biased region" description="Basic and acidic residues" evidence="1">
    <location>
        <begin position="7"/>
        <end position="19"/>
    </location>
</feature>
<dbReference type="Proteomes" id="UP000003250">
    <property type="component" value="Unassembled WGS sequence"/>
</dbReference>
<organism evidence="2 3">
    <name type="scientific">Mesorhizobium alhagi CCNWXJ12-2</name>
    <dbReference type="NCBI Taxonomy" id="1107882"/>
    <lineage>
        <taxon>Bacteria</taxon>
        <taxon>Pseudomonadati</taxon>
        <taxon>Pseudomonadota</taxon>
        <taxon>Alphaproteobacteria</taxon>
        <taxon>Hyphomicrobiales</taxon>
        <taxon>Phyllobacteriaceae</taxon>
        <taxon>Allomesorhizobium</taxon>
    </lineage>
</organism>
<reference evidence="2 3" key="1">
    <citation type="journal article" date="2012" name="J. Bacteriol.">
        <title>Draft Genome Sequence of Mesorhizobium alhagi CCNWXJ12-2T, a Novel Salt-Resistant Species Isolated from the Desert of Northwestern China.</title>
        <authorList>
            <person name="Zhou M."/>
            <person name="Chen W."/>
            <person name="Chen H."/>
            <person name="Wei G."/>
        </authorList>
    </citation>
    <scope>NUCLEOTIDE SEQUENCE [LARGE SCALE GENOMIC DNA]</scope>
    <source>
        <strain evidence="2 3">CCNWXJ12-2</strain>
    </source>
</reference>
<dbReference type="RefSeq" id="WP_008839449.1">
    <property type="nucleotide sequence ID" value="NZ_AHAM01000262.1"/>
</dbReference>
<evidence type="ECO:0000313" key="3">
    <source>
        <dbReference type="Proteomes" id="UP000003250"/>
    </source>
</evidence>
<keyword evidence="3" id="KW-1185">Reference proteome</keyword>
<dbReference type="PATRIC" id="fig|1107882.3.peg.5691"/>
<dbReference type="EMBL" id="AHAM01000262">
    <property type="protein sequence ID" value="EHK53638.1"/>
    <property type="molecule type" value="Genomic_DNA"/>
</dbReference>
<sequence>MSVVKSKQIETKTNEREGDPLEASGLDDVLVDVANILAVDAKGVDDDEDLYYERAVTIEVPDDAADIHDISYISVPIRDVLTWFAENNPEVAERVLQLRDDFFAGDREQDYGHYVSPSTRRFMTPEERAVARVARSKGREARAAQRAALEADSEAYDEAERMMWRPFKKEREALEREREAHWERAAALDAEWEDFALERETWDNDRQTREEARRAELQAKTDALCADQEAWCERWAELGQKAYVSQQRED</sequence>
<dbReference type="AlphaFoldDB" id="H0I092"/>
<protein>
    <submittedName>
        <fullName evidence="2">Uncharacterized protein</fullName>
    </submittedName>
</protein>
<evidence type="ECO:0000256" key="1">
    <source>
        <dbReference type="SAM" id="MobiDB-lite"/>
    </source>
</evidence>
<feature type="region of interest" description="Disordered" evidence="1">
    <location>
        <begin position="1"/>
        <end position="24"/>
    </location>
</feature>
<name>H0I092_9HYPH</name>